<keyword evidence="2" id="KW-1185">Reference proteome</keyword>
<dbReference type="GeneID" id="63210177"/>
<dbReference type="EMBL" id="MG009575">
    <property type="protein sequence ID" value="ATN94037.1"/>
    <property type="molecule type" value="Genomic_DNA"/>
</dbReference>
<organism evidence="1 2">
    <name type="scientific">Mycobacterium phage Kumao</name>
    <dbReference type="NCBI Taxonomy" id="2041344"/>
    <lineage>
        <taxon>Viruses</taxon>
        <taxon>Duplodnaviria</taxon>
        <taxon>Heunggongvirae</taxon>
        <taxon>Uroviricota</taxon>
        <taxon>Caudoviricetes</taxon>
        <taxon>Vilmaviridae</taxon>
        <taxon>Kumaovirus</taxon>
        <taxon>Kumaovirus kumao</taxon>
    </lineage>
</organism>
<gene>
    <name evidence="1" type="primary">74</name>
    <name evidence="1" type="ORF">SEA_KUMAO_74</name>
</gene>
<accession>A0A2D1GPU0</accession>
<name>A0A2D1GPU0_9CAUD</name>
<dbReference type="KEGG" id="vg:63210177"/>
<evidence type="ECO:0000313" key="1">
    <source>
        <dbReference type="EMBL" id="ATN94037.1"/>
    </source>
</evidence>
<dbReference type="RefSeq" id="YP_010013564.1">
    <property type="nucleotide sequence ID" value="NC_053512.1"/>
</dbReference>
<proteinExistence type="predicted"/>
<reference evidence="2" key="1">
    <citation type="submission" date="2017-09" db="EMBL/GenBank/DDBJ databases">
        <authorList>
            <person name="Ehlers B."/>
            <person name="Leendertz F.H."/>
        </authorList>
    </citation>
    <scope>NUCLEOTIDE SEQUENCE [LARGE SCALE GENOMIC DNA]</scope>
</reference>
<evidence type="ECO:0000313" key="2">
    <source>
        <dbReference type="Proteomes" id="UP000229090"/>
    </source>
</evidence>
<dbReference type="Proteomes" id="UP000229090">
    <property type="component" value="Segment"/>
</dbReference>
<sequence length="120" mass="13597">MQGVGSVQLHRKGKEWTIPVVPGLFWAQLIDELFPGDEVDLTGLGVPCLDVMYTKPRRIVREPYRDFAATTPLAPEFVRLDVNTECHTCHRVAAHRIVVGDDGLRRRCALKRCNGEWTVQ</sequence>
<protein>
    <submittedName>
        <fullName evidence="1">Uncharacterized protein</fullName>
    </submittedName>
</protein>